<dbReference type="SUPFAM" id="SSF53448">
    <property type="entry name" value="Nucleotide-diphospho-sugar transferases"/>
    <property type="match status" value="1"/>
</dbReference>
<name>A0A4Q0S5Y2_9BRAD</name>
<dbReference type="Pfam" id="PF00535">
    <property type="entry name" value="Glycos_transf_2"/>
    <property type="match status" value="1"/>
</dbReference>
<dbReference type="CDD" id="cd00761">
    <property type="entry name" value="Glyco_tranf_GTA_type"/>
    <property type="match status" value="1"/>
</dbReference>
<dbReference type="InterPro" id="IPR001173">
    <property type="entry name" value="Glyco_trans_2-like"/>
</dbReference>
<dbReference type="InterPro" id="IPR029044">
    <property type="entry name" value="Nucleotide-diphossugar_trans"/>
</dbReference>
<evidence type="ECO:0000313" key="2">
    <source>
        <dbReference type="EMBL" id="RXH31449.1"/>
    </source>
</evidence>
<dbReference type="PANTHER" id="PTHR22916:SF3">
    <property type="entry name" value="UDP-GLCNAC:BETAGAL BETA-1,3-N-ACETYLGLUCOSAMINYLTRANSFERASE-LIKE PROTEIN 1"/>
    <property type="match status" value="1"/>
</dbReference>
<protein>
    <recommendedName>
        <fullName evidence="1">Glycosyltransferase 2-like domain-containing protein</fullName>
    </recommendedName>
</protein>
<comment type="caution">
    <text evidence="2">The sequence shown here is derived from an EMBL/GenBank/DDBJ whole genome shotgun (WGS) entry which is preliminary data.</text>
</comment>
<dbReference type="AlphaFoldDB" id="A0A4Q0S5Y2"/>
<dbReference type="Proteomes" id="UP000289546">
    <property type="component" value="Unassembled WGS sequence"/>
</dbReference>
<dbReference type="Gene3D" id="3.90.550.10">
    <property type="entry name" value="Spore Coat Polysaccharide Biosynthesis Protein SpsA, Chain A"/>
    <property type="match status" value="1"/>
</dbReference>
<keyword evidence="3" id="KW-1185">Reference proteome</keyword>
<reference evidence="2 3" key="1">
    <citation type="submission" date="2015-04" db="EMBL/GenBank/DDBJ databases">
        <title>Comparative genomics of rhizobia nodulating Arachis hypogaea in China.</title>
        <authorList>
            <person name="Li Y."/>
        </authorList>
    </citation>
    <scope>NUCLEOTIDE SEQUENCE [LARGE SCALE GENOMIC DNA]</scope>
    <source>
        <strain evidence="2 3">CCBAU 51757</strain>
    </source>
</reference>
<evidence type="ECO:0000259" key="1">
    <source>
        <dbReference type="Pfam" id="PF00535"/>
    </source>
</evidence>
<sequence>MSASPEQASSNPPAGRPLVSFLIPAYNHEHFIEKCLDSVLLDKYANKQLVIVNDGSRDRTAEIISEWIAKHKSSLDIRYVDRENKGIAATLNELTALASGDYLRLGASDDYFLADGTTAQVAYLEANPAKLAVVGDSIVVDDQDRVVHDSAMVGLFHVDKARYLTDEGIRREIICRWAIGGPVPLLRKRGLDAAEGWNENLLIDDWDFFLRLTALDAVGFVDVKVGAYRVHGTNTSKTKDTARRIANLRNMAEAVSRNLALFEGRHRTMLRAQGRLIAAKIAYLEGRHVKSVWNVVMFGGLRAVAFVGSTPVRSRSLR</sequence>
<dbReference type="EMBL" id="LBJQ01000059">
    <property type="protein sequence ID" value="RXH31449.1"/>
    <property type="molecule type" value="Genomic_DNA"/>
</dbReference>
<feature type="domain" description="Glycosyltransferase 2-like" evidence="1">
    <location>
        <begin position="20"/>
        <end position="135"/>
    </location>
</feature>
<dbReference type="PANTHER" id="PTHR22916">
    <property type="entry name" value="GLYCOSYLTRANSFERASE"/>
    <property type="match status" value="1"/>
</dbReference>
<accession>A0A4Q0S5Y2</accession>
<dbReference type="GO" id="GO:0016758">
    <property type="term" value="F:hexosyltransferase activity"/>
    <property type="evidence" value="ECO:0007669"/>
    <property type="project" value="UniProtKB-ARBA"/>
</dbReference>
<dbReference type="OrthoDB" id="9802649at2"/>
<organism evidence="2 3">
    <name type="scientific">Bradyrhizobium nanningense</name>
    <dbReference type="NCBI Taxonomy" id="1325118"/>
    <lineage>
        <taxon>Bacteria</taxon>
        <taxon>Pseudomonadati</taxon>
        <taxon>Pseudomonadota</taxon>
        <taxon>Alphaproteobacteria</taxon>
        <taxon>Hyphomicrobiales</taxon>
        <taxon>Nitrobacteraceae</taxon>
        <taxon>Bradyrhizobium</taxon>
    </lineage>
</organism>
<evidence type="ECO:0000313" key="3">
    <source>
        <dbReference type="Proteomes" id="UP000289546"/>
    </source>
</evidence>
<proteinExistence type="predicted"/>
<gene>
    <name evidence="2" type="ORF">XH99_10880</name>
</gene>